<dbReference type="InterPro" id="IPR033133">
    <property type="entry name" value="PUM-HD"/>
</dbReference>
<dbReference type="EMBL" id="AZBU02000003">
    <property type="protein sequence ID" value="TKR89410.1"/>
    <property type="molecule type" value="Genomic_DNA"/>
</dbReference>
<dbReference type="OrthoDB" id="497380at2759"/>
<name>A0A4U5P0W4_STECR</name>
<dbReference type="SMART" id="SM00025">
    <property type="entry name" value="Pumilio"/>
    <property type="match status" value="3"/>
</dbReference>
<dbReference type="AlphaFoldDB" id="A0A4U5P0W4"/>
<reference evidence="4 5" key="1">
    <citation type="journal article" date="2015" name="Genome Biol.">
        <title>Comparative genomics of Steinernema reveals deeply conserved gene regulatory networks.</title>
        <authorList>
            <person name="Dillman A.R."/>
            <person name="Macchietto M."/>
            <person name="Porter C.F."/>
            <person name="Rogers A."/>
            <person name="Williams B."/>
            <person name="Antoshechkin I."/>
            <person name="Lee M.M."/>
            <person name="Goodwin Z."/>
            <person name="Lu X."/>
            <person name="Lewis E.E."/>
            <person name="Goodrich-Blair H."/>
            <person name="Stock S.P."/>
            <person name="Adams B.J."/>
            <person name="Sternberg P.W."/>
            <person name="Mortazavi A."/>
        </authorList>
    </citation>
    <scope>NUCLEOTIDE SEQUENCE [LARGE SCALE GENOMIC DNA]</scope>
    <source>
        <strain evidence="4 5">ALL</strain>
    </source>
</reference>
<proteinExistence type="predicted"/>
<reference evidence="4 5" key="2">
    <citation type="journal article" date="2019" name="G3 (Bethesda)">
        <title>Hybrid Assembly of the Genome of the Entomopathogenic Nematode Steinernema carpocapsae Identifies the X-Chromosome.</title>
        <authorList>
            <person name="Serra L."/>
            <person name="Macchietto M."/>
            <person name="Macias-Munoz A."/>
            <person name="McGill C.J."/>
            <person name="Rodriguez I.M."/>
            <person name="Rodriguez B."/>
            <person name="Murad R."/>
            <person name="Mortazavi A."/>
        </authorList>
    </citation>
    <scope>NUCLEOTIDE SEQUENCE [LARGE SCALE GENOMIC DNA]</scope>
    <source>
        <strain evidence="4 5">ALL</strain>
    </source>
</reference>
<dbReference type="GO" id="GO:0006417">
    <property type="term" value="P:regulation of translation"/>
    <property type="evidence" value="ECO:0007669"/>
    <property type="project" value="TreeGrafter"/>
</dbReference>
<dbReference type="InterPro" id="IPR001313">
    <property type="entry name" value="Pumilio_RNA-bd_rpt"/>
</dbReference>
<dbReference type="Gene3D" id="1.25.10.10">
    <property type="entry name" value="Leucine-rich Repeat Variant"/>
    <property type="match status" value="1"/>
</dbReference>
<evidence type="ECO:0000259" key="3">
    <source>
        <dbReference type="PROSITE" id="PS50303"/>
    </source>
</evidence>
<dbReference type="GO" id="GO:0005730">
    <property type="term" value="C:nucleolus"/>
    <property type="evidence" value="ECO:0007669"/>
    <property type="project" value="TreeGrafter"/>
</dbReference>
<dbReference type="PROSITE" id="PS50303">
    <property type="entry name" value="PUM_HD"/>
    <property type="match status" value="1"/>
</dbReference>
<organism evidence="4 5">
    <name type="scientific">Steinernema carpocapsae</name>
    <name type="common">Entomopathogenic nematode</name>
    <dbReference type="NCBI Taxonomy" id="34508"/>
    <lineage>
        <taxon>Eukaryota</taxon>
        <taxon>Metazoa</taxon>
        <taxon>Ecdysozoa</taxon>
        <taxon>Nematoda</taxon>
        <taxon>Chromadorea</taxon>
        <taxon>Rhabditida</taxon>
        <taxon>Tylenchina</taxon>
        <taxon>Panagrolaimomorpha</taxon>
        <taxon>Strongyloidoidea</taxon>
        <taxon>Steinernematidae</taxon>
        <taxon>Steinernema</taxon>
    </lineage>
</organism>
<dbReference type="STRING" id="34508.A0A4U5P0W4"/>
<dbReference type="PROSITE" id="PS50302">
    <property type="entry name" value="PUM"/>
    <property type="match status" value="1"/>
</dbReference>
<protein>
    <recommendedName>
        <fullName evidence="3">PUM-HD domain-containing protein</fullName>
    </recommendedName>
</protein>
<evidence type="ECO:0000313" key="4">
    <source>
        <dbReference type="EMBL" id="TKR89410.1"/>
    </source>
</evidence>
<evidence type="ECO:0000256" key="1">
    <source>
        <dbReference type="ARBA" id="ARBA00022737"/>
    </source>
</evidence>
<sequence length="207" mass="24206">MDRKQRRAFLLQLKSKKRPQFAAAQESKTLWEKLRSSKTSEADREKVVQRLAEVVKGKAATLLYAHDTCRVLQCLLDHRQCREQLFDELTPEFLRMMKSKYAIFCFMKLLRTASKDQRQIILNSITGHCVNLFRNRTSAQALETIFNDYANAMQRLAIVSEFYGTDFQLFLKETLKPDGTLTKIIARNPTKRKAILDNIKETLEDRR</sequence>
<evidence type="ECO:0000256" key="2">
    <source>
        <dbReference type="PROSITE-ProRule" id="PRU00317"/>
    </source>
</evidence>
<accession>A0A4U5P0W4</accession>
<dbReference type="PANTHER" id="PTHR13389">
    <property type="entry name" value="PUMILIO HOMOLOG 3"/>
    <property type="match status" value="1"/>
</dbReference>
<dbReference type="InterPro" id="IPR011989">
    <property type="entry name" value="ARM-like"/>
</dbReference>
<dbReference type="Proteomes" id="UP000298663">
    <property type="component" value="Unassembled WGS sequence"/>
</dbReference>
<keyword evidence="1" id="KW-0677">Repeat</keyword>
<comment type="caution">
    <text evidence="4">The sequence shown here is derived from an EMBL/GenBank/DDBJ whole genome shotgun (WGS) entry which is preliminary data.</text>
</comment>
<dbReference type="GO" id="GO:0003729">
    <property type="term" value="F:mRNA binding"/>
    <property type="evidence" value="ECO:0007669"/>
    <property type="project" value="TreeGrafter"/>
</dbReference>
<keyword evidence="5" id="KW-1185">Reference proteome</keyword>
<dbReference type="InterPro" id="IPR040059">
    <property type="entry name" value="PUM3"/>
</dbReference>
<feature type="repeat" description="Pumilio" evidence="2">
    <location>
        <begin position="88"/>
        <end position="123"/>
    </location>
</feature>
<feature type="domain" description="PUM-HD" evidence="3">
    <location>
        <begin position="25"/>
        <end position="207"/>
    </location>
</feature>
<dbReference type="PANTHER" id="PTHR13389:SF0">
    <property type="entry name" value="PUMILIO HOMOLOG 3"/>
    <property type="match status" value="1"/>
</dbReference>
<evidence type="ECO:0000313" key="5">
    <source>
        <dbReference type="Proteomes" id="UP000298663"/>
    </source>
</evidence>
<dbReference type="SUPFAM" id="SSF48371">
    <property type="entry name" value="ARM repeat"/>
    <property type="match status" value="1"/>
</dbReference>
<gene>
    <name evidence="4" type="ORF">L596_013516</name>
</gene>
<dbReference type="InterPro" id="IPR016024">
    <property type="entry name" value="ARM-type_fold"/>
</dbReference>